<feature type="binding site" evidence="7 9">
    <location>
        <position position="90"/>
    </location>
    <ligand>
        <name>3-methyl-2-oxobutanoate</name>
        <dbReference type="ChEBI" id="CHEBI:11851"/>
    </ligand>
</feature>
<feature type="active site" description="Proton acceptor" evidence="7 8">
    <location>
        <position position="189"/>
    </location>
</feature>
<dbReference type="GO" id="GO:0008168">
    <property type="term" value="F:methyltransferase activity"/>
    <property type="evidence" value="ECO:0007669"/>
    <property type="project" value="UniProtKB-KW"/>
</dbReference>
<feature type="binding site" evidence="7 10">
    <location>
        <position position="90"/>
    </location>
    <ligand>
        <name>Mg(2+)</name>
        <dbReference type="ChEBI" id="CHEBI:18420"/>
    </ligand>
</feature>
<dbReference type="InterPro" id="IPR015813">
    <property type="entry name" value="Pyrv/PenolPyrv_kinase-like_dom"/>
</dbReference>
<dbReference type="GO" id="GO:0015940">
    <property type="term" value="P:pantothenate biosynthetic process"/>
    <property type="evidence" value="ECO:0007669"/>
    <property type="project" value="UniProtKB-UniRule"/>
</dbReference>
<comment type="subcellular location">
    <subcellularLocation>
        <location evidence="7">Cytoplasm</location>
    </subcellularLocation>
</comment>
<comment type="function">
    <text evidence="6 7">Catalyzes the reversible reaction in which hydroxymethyl group from 5,10-methylenetetrahydrofolate is transferred onto alpha-ketoisovalerate to form ketopantoate.</text>
</comment>
<evidence type="ECO:0000256" key="7">
    <source>
        <dbReference type="HAMAP-Rule" id="MF_00156"/>
    </source>
</evidence>
<comment type="similarity">
    <text evidence="2 7">Belongs to the PanB family.</text>
</comment>
<evidence type="ECO:0000313" key="11">
    <source>
        <dbReference type="EMBL" id="KAB1650009.1"/>
    </source>
</evidence>
<gene>
    <name evidence="7 11" type="primary">panB</name>
    <name evidence="11" type="ORF">F8O04_07280</name>
</gene>
<keyword evidence="7" id="KW-0963">Cytoplasm</keyword>
<name>A0A6H9WGC6_9MICO</name>
<dbReference type="InterPro" id="IPR040442">
    <property type="entry name" value="Pyrv_kinase-like_dom_sf"/>
</dbReference>
<proteinExistence type="inferred from homology"/>
<keyword evidence="11" id="KW-0489">Methyltransferase</keyword>
<reference evidence="11 12" key="1">
    <citation type="submission" date="2019-09" db="EMBL/GenBank/DDBJ databases">
        <title>Phylogeny of genus Pseudoclavibacter and closely related genus.</title>
        <authorList>
            <person name="Li Y."/>
        </authorList>
    </citation>
    <scope>NUCLEOTIDE SEQUENCE [LARGE SCALE GENOMIC DNA]</scope>
    <source>
        <strain evidence="11 12">EGI 60007</strain>
    </source>
</reference>
<dbReference type="FunFam" id="3.20.20.60:FF:000003">
    <property type="entry name" value="3-methyl-2-oxobutanoate hydroxymethyltransferase"/>
    <property type="match status" value="1"/>
</dbReference>
<dbReference type="HAMAP" id="MF_00156">
    <property type="entry name" value="PanB"/>
    <property type="match status" value="1"/>
</dbReference>
<evidence type="ECO:0000256" key="5">
    <source>
        <dbReference type="ARBA" id="ARBA00022679"/>
    </source>
</evidence>
<keyword evidence="7 10" id="KW-0460">Magnesium</keyword>
<dbReference type="GO" id="GO:0005737">
    <property type="term" value="C:cytoplasm"/>
    <property type="evidence" value="ECO:0007669"/>
    <property type="project" value="UniProtKB-SubCell"/>
</dbReference>
<feature type="binding site" evidence="7 9">
    <location>
        <position position="120"/>
    </location>
    <ligand>
        <name>3-methyl-2-oxobutanoate</name>
        <dbReference type="ChEBI" id="CHEBI:11851"/>
    </ligand>
</feature>
<evidence type="ECO:0000256" key="6">
    <source>
        <dbReference type="ARBA" id="ARBA00056497"/>
    </source>
</evidence>
<dbReference type="GO" id="GO:0003864">
    <property type="term" value="F:3-methyl-2-oxobutanoate hydroxymethyltransferase activity"/>
    <property type="evidence" value="ECO:0007669"/>
    <property type="project" value="UniProtKB-UniRule"/>
</dbReference>
<keyword evidence="5 7" id="KW-0808">Transferase</keyword>
<feature type="binding site" evidence="7 9">
    <location>
        <begin position="51"/>
        <end position="52"/>
    </location>
    <ligand>
        <name>3-methyl-2-oxobutanoate</name>
        <dbReference type="ChEBI" id="CHEBI:11851"/>
    </ligand>
</feature>
<organism evidence="11 12">
    <name type="scientific">Pseudoclavibacter endophyticus</name>
    <dbReference type="NCBI Taxonomy" id="1778590"/>
    <lineage>
        <taxon>Bacteria</taxon>
        <taxon>Bacillati</taxon>
        <taxon>Actinomycetota</taxon>
        <taxon>Actinomycetes</taxon>
        <taxon>Micrococcales</taxon>
        <taxon>Microbacteriaceae</taxon>
        <taxon>Pseudoclavibacter</taxon>
    </lineage>
</organism>
<sequence>MSESAPRKRVRIRHFARAKAAGEKITALTAYDVISAQIFDEAGIDLLLVGDSAANVVYGYDSTLPVSMDELIPLAKAVTRGATRACVVADLPFGSYERGPEQALDTAVRFMKETGVTAIKLEGGERSAAVIRRIVDAGIPVMGHIGYTPQAEHGLGGHVVQGRGDDGAAKLMADALAVQEAGAFAVVLEMVPAEIAAQVTAKLEIATIGIGAGAGCDGQILVWTDAFGMSAGRIPSFVRMFANVRETLLQAATTYRDEVRSGGFPNERESFTDAPNA</sequence>
<dbReference type="EC" id="2.1.2.11" evidence="7"/>
<dbReference type="Pfam" id="PF02548">
    <property type="entry name" value="Pantoate_transf"/>
    <property type="match status" value="1"/>
</dbReference>
<keyword evidence="7 10" id="KW-0479">Metal-binding</keyword>
<dbReference type="PANTHER" id="PTHR20881">
    <property type="entry name" value="3-METHYL-2-OXOBUTANOATE HYDROXYMETHYLTRANSFERASE"/>
    <property type="match status" value="1"/>
</dbReference>
<protein>
    <recommendedName>
        <fullName evidence="7">3-methyl-2-oxobutanoate hydroxymethyltransferase</fullName>
        <ecNumber evidence="7">2.1.2.11</ecNumber>
    </recommendedName>
    <alternativeName>
        <fullName evidence="7">Ketopantoate hydroxymethyltransferase</fullName>
        <shortName evidence="7">KPHMT</shortName>
    </alternativeName>
</protein>
<evidence type="ECO:0000256" key="1">
    <source>
        <dbReference type="ARBA" id="ARBA00005033"/>
    </source>
</evidence>
<dbReference type="GO" id="GO:0000287">
    <property type="term" value="F:magnesium ion binding"/>
    <property type="evidence" value="ECO:0007669"/>
    <property type="project" value="TreeGrafter"/>
</dbReference>
<dbReference type="UniPathway" id="UPA00028">
    <property type="reaction ID" value="UER00003"/>
</dbReference>
<evidence type="ECO:0000256" key="3">
    <source>
        <dbReference type="ARBA" id="ARBA00011424"/>
    </source>
</evidence>
<dbReference type="SUPFAM" id="SSF51621">
    <property type="entry name" value="Phosphoenolpyruvate/pyruvate domain"/>
    <property type="match status" value="1"/>
</dbReference>
<comment type="catalytic activity">
    <reaction evidence="7">
        <text>(6R)-5,10-methylene-5,6,7,8-tetrahydrofolate + 3-methyl-2-oxobutanoate + H2O = 2-dehydropantoate + (6S)-5,6,7,8-tetrahydrofolate</text>
        <dbReference type="Rhea" id="RHEA:11824"/>
        <dbReference type="ChEBI" id="CHEBI:11561"/>
        <dbReference type="ChEBI" id="CHEBI:11851"/>
        <dbReference type="ChEBI" id="CHEBI:15377"/>
        <dbReference type="ChEBI" id="CHEBI:15636"/>
        <dbReference type="ChEBI" id="CHEBI:57453"/>
        <dbReference type="EC" id="2.1.2.11"/>
    </reaction>
</comment>
<feature type="binding site" evidence="7 10">
    <location>
        <position position="51"/>
    </location>
    <ligand>
        <name>Mg(2+)</name>
        <dbReference type="ChEBI" id="CHEBI:18420"/>
    </ligand>
</feature>
<keyword evidence="4 7" id="KW-0566">Pantothenate biosynthesis</keyword>
<evidence type="ECO:0000256" key="2">
    <source>
        <dbReference type="ARBA" id="ARBA00008676"/>
    </source>
</evidence>
<dbReference type="PIRSF" id="PIRSF000388">
    <property type="entry name" value="Pantoate_hydroxy_MeTrfase"/>
    <property type="match status" value="1"/>
</dbReference>
<evidence type="ECO:0000313" key="12">
    <source>
        <dbReference type="Proteomes" id="UP000431744"/>
    </source>
</evidence>
<evidence type="ECO:0000256" key="9">
    <source>
        <dbReference type="PIRSR" id="PIRSR000388-2"/>
    </source>
</evidence>
<dbReference type="InterPro" id="IPR003700">
    <property type="entry name" value="Pantoate_hydroxy_MeTrfase"/>
</dbReference>
<accession>A0A6H9WGC6</accession>
<dbReference type="CDD" id="cd06557">
    <property type="entry name" value="KPHMT-like"/>
    <property type="match status" value="1"/>
</dbReference>
<dbReference type="EMBL" id="WBJY01000001">
    <property type="protein sequence ID" value="KAB1650009.1"/>
    <property type="molecule type" value="Genomic_DNA"/>
</dbReference>
<feature type="binding site" evidence="7 10">
    <location>
        <position position="122"/>
    </location>
    <ligand>
        <name>Mg(2+)</name>
        <dbReference type="ChEBI" id="CHEBI:18420"/>
    </ligand>
</feature>
<dbReference type="AlphaFoldDB" id="A0A6H9WGC6"/>
<comment type="subunit">
    <text evidence="3 7">Homodecamer; pentamer of dimers.</text>
</comment>
<evidence type="ECO:0000256" key="8">
    <source>
        <dbReference type="PIRSR" id="PIRSR000388-1"/>
    </source>
</evidence>
<comment type="caution">
    <text evidence="11">The sequence shown here is derived from an EMBL/GenBank/DDBJ whole genome shotgun (WGS) entry which is preliminary data.</text>
</comment>
<comment type="cofactor">
    <cofactor evidence="7 10">
        <name>Mg(2+)</name>
        <dbReference type="ChEBI" id="CHEBI:18420"/>
    </cofactor>
    <text evidence="7 10">Binds 1 Mg(2+) ion per subunit.</text>
</comment>
<dbReference type="Gene3D" id="3.20.20.60">
    <property type="entry name" value="Phosphoenolpyruvate-binding domains"/>
    <property type="match status" value="1"/>
</dbReference>
<comment type="pathway">
    <text evidence="1 7">Cofactor biosynthesis; (R)-pantothenate biosynthesis; (R)-pantoate from 3-methyl-2-oxobutanoate: step 1/2.</text>
</comment>
<evidence type="ECO:0000256" key="4">
    <source>
        <dbReference type="ARBA" id="ARBA00022655"/>
    </source>
</evidence>
<dbReference type="NCBIfam" id="NF001452">
    <property type="entry name" value="PRK00311.1"/>
    <property type="match status" value="1"/>
</dbReference>
<evidence type="ECO:0000256" key="10">
    <source>
        <dbReference type="PIRSR" id="PIRSR000388-3"/>
    </source>
</evidence>
<keyword evidence="12" id="KW-1185">Reference proteome</keyword>
<dbReference type="PANTHER" id="PTHR20881:SF0">
    <property type="entry name" value="3-METHYL-2-OXOBUTANOATE HYDROXYMETHYLTRANSFERASE"/>
    <property type="match status" value="1"/>
</dbReference>
<dbReference type="NCBIfam" id="TIGR00222">
    <property type="entry name" value="panB"/>
    <property type="match status" value="1"/>
</dbReference>
<dbReference type="RefSeq" id="WP_158028593.1">
    <property type="nucleotide sequence ID" value="NZ_BMHG01000001.1"/>
</dbReference>
<dbReference type="GO" id="GO:0032259">
    <property type="term" value="P:methylation"/>
    <property type="evidence" value="ECO:0007669"/>
    <property type="project" value="UniProtKB-KW"/>
</dbReference>
<dbReference type="OrthoDB" id="9781789at2"/>
<dbReference type="Proteomes" id="UP000431744">
    <property type="component" value="Unassembled WGS sequence"/>
</dbReference>